<dbReference type="AlphaFoldDB" id="A0A512AQ87"/>
<evidence type="ECO:0000313" key="1">
    <source>
        <dbReference type="EMBL" id="GEO01850.1"/>
    </source>
</evidence>
<reference evidence="1 2" key="1">
    <citation type="submission" date="2019-07" db="EMBL/GenBank/DDBJ databases">
        <title>Whole genome shotgun sequence of Novosphingobium sediminis NBRC 106119.</title>
        <authorList>
            <person name="Hosoyama A."/>
            <person name="Uohara A."/>
            <person name="Ohji S."/>
            <person name="Ichikawa N."/>
        </authorList>
    </citation>
    <scope>NUCLEOTIDE SEQUENCE [LARGE SCALE GENOMIC DNA]</scope>
    <source>
        <strain evidence="1 2">NBRC 106119</strain>
    </source>
</reference>
<keyword evidence="2" id="KW-1185">Reference proteome</keyword>
<sequence length="433" mass="48283">MSKTDDAVGAKSRKPKQRGQFFIVDVPTFVAVCELGDVDAAAAYLILAAGTGPDNRTTTWSREAINQRTGLNWRKADTAIAKLVQGGFAQWLTPSGAPRPRLALPLLETRQPLPPRLMKLAERIANGDDLKSAQDLRDATLGGELGWFGQNDGRWFLRSERPMVKAYLPKSLAGDETGKAMAGRSTIDNVRKARDPMALQLLVELYAKQDLAEHGGVDRQALRTKFKSVKAYATGKYQIWRFEQSRQIVSLHEGLYLHERQLTKADIEMGLNRAQDLFERVRILEDAGALEWVYYLAEDDSDTSTHIYPVAVVRHGKIVLNELESIVGSFATRAASALYANDAIARKWEDEMPGSFILPAERMLREAALVGVPRLRHRAKTSNAGRWRADLEQVAAETIAEFEAVIAERMPSLLADPEQRLADFNEASILFQR</sequence>
<gene>
    <name evidence="1" type="ORF">NSE01_36820</name>
</gene>
<dbReference type="RefSeq" id="WP_147161167.1">
    <property type="nucleotide sequence ID" value="NZ_BJYR01000028.1"/>
</dbReference>
<proteinExistence type="predicted"/>
<organism evidence="1 2">
    <name type="scientific">Novosphingobium sediminis</name>
    <dbReference type="NCBI Taxonomy" id="707214"/>
    <lineage>
        <taxon>Bacteria</taxon>
        <taxon>Pseudomonadati</taxon>
        <taxon>Pseudomonadota</taxon>
        <taxon>Alphaproteobacteria</taxon>
        <taxon>Sphingomonadales</taxon>
        <taxon>Sphingomonadaceae</taxon>
        <taxon>Novosphingobium</taxon>
    </lineage>
</organism>
<dbReference type="OrthoDB" id="8005816at2"/>
<protein>
    <submittedName>
        <fullName evidence="1">Uncharacterized protein</fullName>
    </submittedName>
</protein>
<accession>A0A512AQ87</accession>
<name>A0A512AQ87_9SPHN</name>
<dbReference type="Proteomes" id="UP000321464">
    <property type="component" value="Unassembled WGS sequence"/>
</dbReference>
<dbReference type="EMBL" id="BJYR01000028">
    <property type="protein sequence ID" value="GEO01850.1"/>
    <property type="molecule type" value="Genomic_DNA"/>
</dbReference>
<evidence type="ECO:0000313" key="2">
    <source>
        <dbReference type="Proteomes" id="UP000321464"/>
    </source>
</evidence>
<comment type="caution">
    <text evidence="1">The sequence shown here is derived from an EMBL/GenBank/DDBJ whole genome shotgun (WGS) entry which is preliminary data.</text>
</comment>